<keyword evidence="4" id="KW-0689">Ribosomal protein</keyword>
<dbReference type="Pfam" id="PF00583">
    <property type="entry name" value="Acetyltransf_1"/>
    <property type="match status" value="1"/>
</dbReference>
<dbReference type="Gene3D" id="3.40.630.30">
    <property type="match status" value="1"/>
</dbReference>
<dbReference type="STRING" id="1121884.SAMN02745131_03496"/>
<name>A0A1M5EEL7_9BACT</name>
<reference evidence="4 5" key="1">
    <citation type="submission" date="2016-11" db="EMBL/GenBank/DDBJ databases">
        <authorList>
            <person name="Jaros S."/>
            <person name="Januszkiewicz K."/>
            <person name="Wedrychowicz H."/>
        </authorList>
    </citation>
    <scope>NUCLEOTIDE SEQUENCE [LARGE SCALE GENOMIC DNA]</scope>
    <source>
        <strain evidence="4 5">DSM 18119</strain>
    </source>
</reference>
<feature type="domain" description="N-acetyltransferase" evidence="3">
    <location>
        <begin position="3"/>
        <end position="171"/>
    </location>
</feature>
<evidence type="ECO:0000313" key="4">
    <source>
        <dbReference type="EMBL" id="SHF77627.1"/>
    </source>
</evidence>
<dbReference type="Proteomes" id="UP000184048">
    <property type="component" value="Unassembled WGS sequence"/>
</dbReference>
<dbReference type="CDD" id="cd04301">
    <property type="entry name" value="NAT_SF"/>
    <property type="match status" value="1"/>
</dbReference>
<accession>A0A1M5EEL7</accession>
<proteinExistence type="predicted"/>
<protein>
    <submittedName>
        <fullName evidence="4">Ribosomal protein S18 acetylase RimI</fullName>
    </submittedName>
</protein>
<gene>
    <name evidence="4" type="ORF">SAMN02745131_03496</name>
</gene>
<keyword evidence="4" id="KW-0687">Ribonucleoprotein</keyword>
<sequence length="171" mass="19538">MTLTVRMATKDDAVLIADVSRQTFYDTFAANNTAENMELFLSKQFTRGKLILEVGSFGNTFLLAEEDGETAGYVKLRESRPPWSLGTMNAIEIARLYSVVDKIGKGVGKVLMQASLDWSKEKGAQAVWLGVWEKNQRAIDFYTKWGFEKFDETDFLLGKDLQRDWLMRKFL</sequence>
<keyword evidence="5" id="KW-1185">Reference proteome</keyword>
<evidence type="ECO:0000256" key="1">
    <source>
        <dbReference type="ARBA" id="ARBA00022679"/>
    </source>
</evidence>
<dbReference type="GO" id="GO:0005840">
    <property type="term" value="C:ribosome"/>
    <property type="evidence" value="ECO:0007669"/>
    <property type="project" value="UniProtKB-KW"/>
</dbReference>
<dbReference type="InterPro" id="IPR000182">
    <property type="entry name" value="GNAT_dom"/>
</dbReference>
<keyword evidence="1" id="KW-0808">Transferase</keyword>
<dbReference type="GO" id="GO:0016747">
    <property type="term" value="F:acyltransferase activity, transferring groups other than amino-acyl groups"/>
    <property type="evidence" value="ECO:0007669"/>
    <property type="project" value="InterPro"/>
</dbReference>
<evidence type="ECO:0000313" key="5">
    <source>
        <dbReference type="Proteomes" id="UP000184048"/>
    </source>
</evidence>
<dbReference type="InterPro" id="IPR016181">
    <property type="entry name" value="Acyl_CoA_acyltransferase"/>
</dbReference>
<dbReference type="SUPFAM" id="SSF55729">
    <property type="entry name" value="Acyl-CoA N-acyltransferases (Nat)"/>
    <property type="match status" value="1"/>
</dbReference>
<dbReference type="InterPro" id="IPR050832">
    <property type="entry name" value="Bact_Acetyltransf"/>
</dbReference>
<keyword evidence="2" id="KW-0012">Acyltransferase</keyword>
<organism evidence="4 5">
    <name type="scientific">Flavisolibacter ginsengisoli DSM 18119</name>
    <dbReference type="NCBI Taxonomy" id="1121884"/>
    <lineage>
        <taxon>Bacteria</taxon>
        <taxon>Pseudomonadati</taxon>
        <taxon>Bacteroidota</taxon>
        <taxon>Chitinophagia</taxon>
        <taxon>Chitinophagales</taxon>
        <taxon>Chitinophagaceae</taxon>
        <taxon>Flavisolibacter</taxon>
    </lineage>
</organism>
<dbReference type="PANTHER" id="PTHR43877:SF2">
    <property type="entry name" value="AMINOALKYLPHOSPHONATE N-ACETYLTRANSFERASE-RELATED"/>
    <property type="match status" value="1"/>
</dbReference>
<evidence type="ECO:0000256" key="2">
    <source>
        <dbReference type="ARBA" id="ARBA00023315"/>
    </source>
</evidence>
<dbReference type="PROSITE" id="PS51186">
    <property type="entry name" value="GNAT"/>
    <property type="match status" value="1"/>
</dbReference>
<dbReference type="RefSeq" id="WP_084080216.1">
    <property type="nucleotide sequence ID" value="NZ_FQUU01000018.1"/>
</dbReference>
<dbReference type="OrthoDB" id="7205533at2"/>
<dbReference type="AlphaFoldDB" id="A0A1M5EEL7"/>
<dbReference type="EMBL" id="FQUU01000018">
    <property type="protein sequence ID" value="SHF77627.1"/>
    <property type="molecule type" value="Genomic_DNA"/>
</dbReference>
<evidence type="ECO:0000259" key="3">
    <source>
        <dbReference type="PROSITE" id="PS51186"/>
    </source>
</evidence>
<dbReference type="PANTHER" id="PTHR43877">
    <property type="entry name" value="AMINOALKYLPHOSPHONATE N-ACETYLTRANSFERASE-RELATED-RELATED"/>
    <property type="match status" value="1"/>
</dbReference>